<evidence type="ECO:0000313" key="2">
    <source>
        <dbReference type="Proteomes" id="UP000265080"/>
    </source>
</evidence>
<dbReference type="Ensembl" id="ENSAPET00000029265.1">
    <property type="protein sequence ID" value="ENSAPEP00000028513.1"/>
    <property type="gene ID" value="ENSAPEG00000020257.1"/>
</dbReference>
<evidence type="ECO:0000313" key="1">
    <source>
        <dbReference type="Ensembl" id="ENSAPEP00000028513.1"/>
    </source>
</evidence>
<reference evidence="1" key="3">
    <citation type="submission" date="2025-09" db="UniProtKB">
        <authorList>
            <consortium name="Ensembl"/>
        </authorList>
    </citation>
    <scope>IDENTIFICATION</scope>
</reference>
<dbReference type="PANTHER" id="PTHR31635">
    <property type="entry name" value="REVERSE TRANSCRIPTASE DOMAIN-CONTAINING PROTEIN-RELATED"/>
    <property type="match status" value="1"/>
</dbReference>
<sequence>MNILPKFLYLFQSVPVFIPKSYFDTLDSIISSYIWKGKRPRVSRTHLQKSKPNGGLALPNFRLYYWAANIRSLLYWANGRQTSSTSWLTMEVSSSQHIPLAALLGASYPLSVPHPITSPVIQQSLRVWTQFRKCLRLCSFSLQTPILSGCLFPPSSLDLAFKDWQVMGIKSFKDLFIDNNFASFDQLTNKFGIPRTHFFRYLQIRHFLQSQLPDFPEAPQSSVIDDILSLQPSGKGLISKIYSKLTDLNQVSTARIRAAWEQDLNQHLSDDAWDSILGLVNATSFCSRHSLLQFKVVHRAHMSKAKLSHIYPDVNPQCDKCGSDEATLIHSFWVCPRLRTYWQEVFQTLSVDLSILSIYLKIQTS</sequence>
<name>A0A3P8TZR2_AMPPE</name>
<protein>
    <recommendedName>
        <fullName evidence="3">Reverse transcriptase zinc-binding domain-containing protein</fullName>
    </recommendedName>
</protein>
<dbReference type="STRING" id="161767.ENSAPEP00000028513"/>
<keyword evidence="2" id="KW-1185">Reference proteome</keyword>
<reference evidence="1" key="2">
    <citation type="submission" date="2025-08" db="UniProtKB">
        <authorList>
            <consortium name="Ensembl"/>
        </authorList>
    </citation>
    <scope>IDENTIFICATION</scope>
</reference>
<organism evidence="1 2">
    <name type="scientific">Amphiprion percula</name>
    <name type="common">Orange clownfish</name>
    <name type="synonym">Lutjanus percula</name>
    <dbReference type="NCBI Taxonomy" id="161767"/>
    <lineage>
        <taxon>Eukaryota</taxon>
        <taxon>Metazoa</taxon>
        <taxon>Chordata</taxon>
        <taxon>Craniata</taxon>
        <taxon>Vertebrata</taxon>
        <taxon>Euteleostomi</taxon>
        <taxon>Actinopterygii</taxon>
        <taxon>Neopterygii</taxon>
        <taxon>Teleostei</taxon>
        <taxon>Neoteleostei</taxon>
        <taxon>Acanthomorphata</taxon>
        <taxon>Ovalentaria</taxon>
        <taxon>Pomacentridae</taxon>
        <taxon>Amphiprion</taxon>
    </lineage>
</organism>
<dbReference type="AlphaFoldDB" id="A0A3P8TZR2"/>
<dbReference type="Proteomes" id="UP000265080">
    <property type="component" value="Chromosome 2"/>
</dbReference>
<proteinExistence type="predicted"/>
<accession>A0A3P8TZR2</accession>
<reference evidence="1 2" key="1">
    <citation type="submission" date="2018-03" db="EMBL/GenBank/DDBJ databases">
        <title>Finding Nemo's genes: A chromosome-scale reference assembly of the genome of the orange clownfish Amphiprion percula.</title>
        <authorList>
            <person name="Lehmann R."/>
        </authorList>
    </citation>
    <scope>NUCLEOTIDE SEQUENCE</scope>
</reference>
<evidence type="ECO:0008006" key="3">
    <source>
        <dbReference type="Google" id="ProtNLM"/>
    </source>
</evidence>
<dbReference type="OMA" id="GIPRTHF"/>
<dbReference type="GeneTree" id="ENSGT00940000164735"/>
<dbReference type="PANTHER" id="PTHR31635:SF196">
    <property type="entry name" value="REVERSE TRANSCRIPTASE DOMAIN-CONTAINING PROTEIN-RELATED"/>
    <property type="match status" value="1"/>
</dbReference>